<protein>
    <submittedName>
        <fullName evidence="5">Alpha-ketoacid dehydrogenase subunit beta</fullName>
    </submittedName>
</protein>
<dbReference type="AlphaFoldDB" id="A0A1L4FSR5"/>
<evidence type="ECO:0000313" key="6">
    <source>
        <dbReference type="Proteomes" id="UP000184322"/>
    </source>
</evidence>
<dbReference type="InterPro" id="IPR005475">
    <property type="entry name" value="Transketolase-like_Pyr-bd"/>
</dbReference>
<dbReference type="STRING" id="48003.BLA55_03240"/>
<name>A0A1L4FSR5_9BACT</name>
<dbReference type="SUPFAM" id="SSF52922">
    <property type="entry name" value="TK C-terminal domain-like"/>
    <property type="match status" value="1"/>
</dbReference>
<keyword evidence="3" id="KW-0786">Thiamine pyrophosphate</keyword>
<dbReference type="PANTHER" id="PTHR43257:SF2">
    <property type="entry name" value="PYRUVATE DEHYDROGENASE E1 COMPONENT SUBUNIT BETA"/>
    <property type="match status" value="1"/>
</dbReference>
<comment type="cofactor">
    <cofactor evidence="1">
        <name>thiamine diphosphate</name>
        <dbReference type="ChEBI" id="CHEBI:58937"/>
    </cofactor>
</comment>
<evidence type="ECO:0000313" key="5">
    <source>
        <dbReference type="EMBL" id="APJ38650.1"/>
    </source>
</evidence>
<proteinExistence type="predicted"/>
<dbReference type="Pfam" id="PF02779">
    <property type="entry name" value="Transket_pyr"/>
    <property type="match status" value="1"/>
</dbReference>
<evidence type="ECO:0000256" key="3">
    <source>
        <dbReference type="ARBA" id="ARBA00023052"/>
    </source>
</evidence>
<sequence length="333" mass="36591">MSDQKVAMNNIQALTNAMDVAMARDERVVLFGEDAGFEGGVFRATEGLQAKYGKARVFDSPISEAAIAGVAIGAAAAGLRPIGEIQFQGFSYPAMQQIFTQAARFRNRSRGRFSAPLVIRMPMGGGIRALEHHSEALEAIYSHVPGLKVIMPAFPYDTKGLLLAAIEDNDPVIFLEPKKIYRAGKQEVPTGYYTVEIGKANVLVPGNDITVVTYGAQVHECLNAMKKLRAEGSNVSIELIDLRTIKPLDIDTVVESVKKTGRLLVVHEAVKSFSVSAEIMAQVNEKAFEYLKAPMTRLTGYDITVPFAKGEYYHAIDDRKIVKKIKEVMDFKF</sequence>
<dbReference type="InterPro" id="IPR029061">
    <property type="entry name" value="THDP-binding"/>
</dbReference>
<dbReference type="Pfam" id="PF02780">
    <property type="entry name" value="Transketolase_C"/>
    <property type="match status" value="1"/>
</dbReference>
<keyword evidence="6" id="KW-1185">Reference proteome</keyword>
<feature type="domain" description="Transketolase-like pyrimidine-binding" evidence="4">
    <location>
        <begin position="8"/>
        <end position="183"/>
    </location>
</feature>
<dbReference type="OrthoDB" id="8732661at2"/>
<gene>
    <name evidence="5" type="ORF">BLA55_03240</name>
</gene>
<evidence type="ECO:0000256" key="2">
    <source>
        <dbReference type="ARBA" id="ARBA00023002"/>
    </source>
</evidence>
<dbReference type="PANTHER" id="PTHR43257">
    <property type="entry name" value="PYRUVATE DEHYDROGENASE E1 COMPONENT BETA SUBUNIT"/>
    <property type="match status" value="1"/>
</dbReference>
<keyword evidence="2" id="KW-0560">Oxidoreductase</keyword>
<dbReference type="Proteomes" id="UP000184322">
    <property type="component" value="Chromosome"/>
</dbReference>
<dbReference type="GO" id="GO:0016491">
    <property type="term" value="F:oxidoreductase activity"/>
    <property type="evidence" value="ECO:0007669"/>
    <property type="project" value="UniProtKB-KW"/>
</dbReference>
<dbReference type="KEGG" id="mpul:BLA55_03240"/>
<dbReference type="CDD" id="cd07036">
    <property type="entry name" value="TPP_PYR_E1-PDHc-beta_like"/>
    <property type="match status" value="1"/>
</dbReference>
<evidence type="ECO:0000259" key="4">
    <source>
        <dbReference type="SMART" id="SM00861"/>
    </source>
</evidence>
<reference evidence="6" key="1">
    <citation type="submission" date="2016-10" db="EMBL/GenBank/DDBJ databases">
        <authorList>
            <person name="Beylefeld A."/>
            <person name="Abolnik C."/>
        </authorList>
    </citation>
    <scope>NUCLEOTIDE SEQUENCE [LARGE SCALE GENOMIC DNA]</scope>
    <source>
        <strain evidence="6">B359_6</strain>
    </source>
</reference>
<dbReference type="InterPro" id="IPR033248">
    <property type="entry name" value="Transketolase_C"/>
</dbReference>
<evidence type="ECO:0000256" key="1">
    <source>
        <dbReference type="ARBA" id="ARBA00001964"/>
    </source>
</evidence>
<dbReference type="SMART" id="SM00861">
    <property type="entry name" value="Transket_pyr"/>
    <property type="match status" value="1"/>
</dbReference>
<organism evidence="5 6">
    <name type="scientific">Mycoplasmopsis pullorum</name>
    <dbReference type="NCBI Taxonomy" id="48003"/>
    <lineage>
        <taxon>Bacteria</taxon>
        <taxon>Bacillati</taxon>
        <taxon>Mycoplasmatota</taxon>
        <taxon>Mycoplasmoidales</taxon>
        <taxon>Metamycoplasmataceae</taxon>
        <taxon>Mycoplasmopsis</taxon>
    </lineage>
</organism>
<dbReference type="Gene3D" id="3.40.50.920">
    <property type="match status" value="1"/>
</dbReference>
<dbReference type="Gene3D" id="3.40.50.970">
    <property type="match status" value="1"/>
</dbReference>
<dbReference type="FunFam" id="3.40.50.970:FF:000001">
    <property type="entry name" value="Pyruvate dehydrogenase E1 beta subunit"/>
    <property type="match status" value="1"/>
</dbReference>
<dbReference type="EMBL" id="CP017813">
    <property type="protein sequence ID" value="APJ38650.1"/>
    <property type="molecule type" value="Genomic_DNA"/>
</dbReference>
<dbReference type="SUPFAM" id="SSF52518">
    <property type="entry name" value="Thiamin diphosphate-binding fold (THDP-binding)"/>
    <property type="match status" value="1"/>
</dbReference>
<accession>A0A1L4FSR5</accession>
<dbReference type="FunFam" id="3.40.50.920:FF:000001">
    <property type="entry name" value="Pyruvate dehydrogenase E1 beta subunit"/>
    <property type="match status" value="1"/>
</dbReference>
<dbReference type="InterPro" id="IPR009014">
    <property type="entry name" value="Transketo_C/PFOR_II"/>
</dbReference>
<dbReference type="RefSeq" id="WP_073372654.1">
    <property type="nucleotide sequence ID" value="NZ_CP017813.1"/>
</dbReference>